<dbReference type="PROSITE" id="PS51257">
    <property type="entry name" value="PROKAR_LIPOPROTEIN"/>
    <property type="match status" value="1"/>
</dbReference>
<keyword evidence="2" id="KW-0449">Lipoprotein</keyword>
<protein>
    <submittedName>
        <fullName evidence="2">Lipoprotein</fullName>
    </submittedName>
</protein>
<dbReference type="Proteomes" id="UP000317327">
    <property type="component" value="Unassembled WGS sequence"/>
</dbReference>
<keyword evidence="1" id="KW-0732">Signal</keyword>
<dbReference type="EMBL" id="UGUU01000001">
    <property type="protein sequence ID" value="SUD39203.1"/>
    <property type="molecule type" value="Genomic_DNA"/>
</dbReference>
<dbReference type="RefSeq" id="WP_041979890.1">
    <property type="nucleotide sequence ID" value="NZ_JARHXN010000156.1"/>
</dbReference>
<evidence type="ECO:0000313" key="4">
    <source>
        <dbReference type="Proteomes" id="UP000254260"/>
    </source>
</evidence>
<evidence type="ECO:0000313" key="2">
    <source>
        <dbReference type="EMBL" id="SUD39203.1"/>
    </source>
</evidence>
<dbReference type="Proteomes" id="UP000254260">
    <property type="component" value="Unassembled WGS sequence"/>
</dbReference>
<evidence type="ECO:0000256" key="1">
    <source>
        <dbReference type="SAM" id="SignalP"/>
    </source>
</evidence>
<name>A0A379ITU7_ECTME</name>
<accession>A0A379ITU7</accession>
<evidence type="ECO:0000313" key="3">
    <source>
        <dbReference type="EMBL" id="TRO16845.1"/>
    </source>
</evidence>
<proteinExistence type="predicted"/>
<sequence>MFKAHFLAAGLVSMALTGCVSFTPAGPISPPSQIVERSLPGSAMIKDVKVTDQRLDEQTRRNIGNQLTAQISQHVEKGEYFRRVISFPAKLNEQDVQLQFDFSSLQGKRTPHPGYFPGALLTLTIWIWVNGPIYVDKYDLAAELQILDSEGKQLALSQKKLVVDKNTGLWDYDYMFPSGGQQLTELVEQLLQDGTAQLTH</sequence>
<feature type="signal peptide" evidence="1">
    <location>
        <begin position="1"/>
        <end position="25"/>
    </location>
</feature>
<reference evidence="2 4" key="1">
    <citation type="submission" date="2018-06" db="EMBL/GenBank/DDBJ databases">
        <authorList>
            <consortium name="Pathogen Informatics"/>
            <person name="Doyle S."/>
        </authorList>
    </citation>
    <scope>NUCLEOTIDE SEQUENCE [LARGE SCALE GENOMIC DNA]</scope>
    <source>
        <strain evidence="2 4">NCTC10899</strain>
    </source>
</reference>
<dbReference type="OrthoDB" id="6977035at2"/>
<gene>
    <name evidence="3" type="ORF">EQ836_16385</name>
    <name evidence="2" type="ORF">NCTC10899_02008</name>
</gene>
<feature type="chain" id="PRO_5016738812" evidence="1">
    <location>
        <begin position="26"/>
        <end position="200"/>
    </location>
</feature>
<organism evidence="2 4">
    <name type="scientific">Ectopseudomonas mendocina</name>
    <name type="common">Pseudomonas mendocina</name>
    <dbReference type="NCBI Taxonomy" id="300"/>
    <lineage>
        <taxon>Bacteria</taxon>
        <taxon>Pseudomonadati</taxon>
        <taxon>Pseudomonadota</taxon>
        <taxon>Gammaproteobacteria</taxon>
        <taxon>Pseudomonadales</taxon>
        <taxon>Pseudomonadaceae</taxon>
        <taxon>Ectopseudomonas</taxon>
    </lineage>
</organism>
<dbReference type="AlphaFoldDB" id="A0A379ITU7"/>
<dbReference type="EMBL" id="SCFV01000007">
    <property type="protein sequence ID" value="TRO16845.1"/>
    <property type="molecule type" value="Genomic_DNA"/>
</dbReference>
<reference evidence="3 5" key="2">
    <citation type="submission" date="2019-01" db="EMBL/GenBank/DDBJ databases">
        <title>Whole genome shotgun sequencing of Pseudomonas spp. isolated by its ability to degrade furfural.</title>
        <authorList>
            <person name="Donoso R."/>
            <person name="Farkas C."/>
            <person name="Villegas P."/>
            <person name="Gonzales-Toro F."/>
            <person name="Guajardo-Parra M."/>
            <person name="Araya-Nail M."/>
            <person name="Morgante V."/>
            <person name="Perez-Pantoja D."/>
        </authorList>
    </citation>
    <scope>NUCLEOTIDE SEQUENCE [LARGE SCALE GENOMIC DNA]</scope>
    <source>
        <strain evidence="3 5">VN231</strain>
    </source>
</reference>
<evidence type="ECO:0000313" key="5">
    <source>
        <dbReference type="Proteomes" id="UP000317327"/>
    </source>
</evidence>